<comment type="function">
    <text evidence="11">Plays an essential role in chain termination during de novo fatty acid synthesis.</text>
</comment>
<comment type="caution">
    <text evidence="14">The sequence shown here is derived from an EMBL/GenBank/DDBJ whole genome shotgun (WGS) entry which is preliminary data.</text>
</comment>
<evidence type="ECO:0000256" key="11">
    <source>
        <dbReference type="RuleBase" id="RU363096"/>
    </source>
</evidence>
<dbReference type="InterPro" id="IPR018181">
    <property type="entry name" value="Heat_shock_70_CS"/>
</dbReference>
<dbReference type="InterPro" id="IPR029069">
    <property type="entry name" value="HotDog_dom_sf"/>
</dbReference>
<evidence type="ECO:0000256" key="2">
    <source>
        <dbReference type="ARBA" id="ARBA00006500"/>
    </source>
</evidence>
<dbReference type="Proteomes" id="UP000245207">
    <property type="component" value="Unassembled WGS sequence"/>
</dbReference>
<comment type="subcellular location">
    <subcellularLocation>
        <location evidence="1 11">Plastid</location>
        <location evidence="1 11">Chloroplast</location>
    </subcellularLocation>
</comment>
<dbReference type="PANTHER" id="PTHR31727">
    <property type="entry name" value="OLEOYL-ACYL CARRIER PROTEIN THIOESTERASE 1, CHLOROPLASTIC"/>
    <property type="match status" value="1"/>
</dbReference>
<organism evidence="14 15">
    <name type="scientific">Artemisia annua</name>
    <name type="common">Sweet wormwood</name>
    <dbReference type="NCBI Taxonomy" id="35608"/>
    <lineage>
        <taxon>Eukaryota</taxon>
        <taxon>Viridiplantae</taxon>
        <taxon>Streptophyta</taxon>
        <taxon>Embryophyta</taxon>
        <taxon>Tracheophyta</taxon>
        <taxon>Spermatophyta</taxon>
        <taxon>Magnoliopsida</taxon>
        <taxon>eudicotyledons</taxon>
        <taxon>Gunneridae</taxon>
        <taxon>Pentapetalae</taxon>
        <taxon>asterids</taxon>
        <taxon>campanulids</taxon>
        <taxon>Asterales</taxon>
        <taxon>Asteraceae</taxon>
        <taxon>Asteroideae</taxon>
        <taxon>Anthemideae</taxon>
        <taxon>Artemisiinae</taxon>
        <taxon>Artemisia</taxon>
    </lineage>
</organism>
<dbReference type="PROSITE" id="PS00297">
    <property type="entry name" value="HSP70_1"/>
    <property type="match status" value="1"/>
</dbReference>
<dbReference type="GO" id="GO:0009507">
    <property type="term" value="C:chloroplast"/>
    <property type="evidence" value="ECO:0007669"/>
    <property type="project" value="UniProtKB-SubCell"/>
</dbReference>
<evidence type="ECO:0000313" key="14">
    <source>
        <dbReference type="EMBL" id="PWA36233.1"/>
    </source>
</evidence>
<keyword evidence="10 11" id="KW-0275">Fatty acid biosynthesis</keyword>
<dbReference type="SUPFAM" id="SSF54637">
    <property type="entry name" value="Thioesterase/thiol ester dehydrase-isomerase"/>
    <property type="match status" value="2"/>
</dbReference>
<evidence type="ECO:0000313" key="15">
    <source>
        <dbReference type="Proteomes" id="UP000245207"/>
    </source>
</evidence>
<accession>A0A2U1KHV8</accession>
<proteinExistence type="inferred from homology"/>
<keyword evidence="3 11" id="KW-0444">Lipid biosynthesis</keyword>
<dbReference type="GO" id="GO:0000036">
    <property type="term" value="F:acyl carrier activity"/>
    <property type="evidence" value="ECO:0007669"/>
    <property type="project" value="TreeGrafter"/>
</dbReference>
<sequence length="266" mass="30593">MAAKGEGPAIGIDLGTTYSCHVLEYGSMIVLRSSQMIKAIEPLLLTLHLLIVSILLAMLLRISDDVVQIDTWRAVSGKNSGRTDWLFRDSQTGKILVRASSNWVMMNKETRRLSKYPDEVRAELEQYYLDTPPIIIDGDTKNDMELDKCDEYVRKGLLATWKDLDMNQHVNSVKYLGWILESVPNQVQENYKLASMTLKYRRECRKDNVLQSQTFVLSNSNGEKVDHNHVDCQHLLQLEGECKGKIMKGRTRWRLKRSKEGESWDN</sequence>
<dbReference type="STRING" id="35608.A0A2U1KHV8"/>
<dbReference type="GO" id="GO:0016297">
    <property type="term" value="F:fatty acyl-[ACP] hydrolase activity"/>
    <property type="evidence" value="ECO:0007669"/>
    <property type="project" value="InterPro"/>
</dbReference>
<keyword evidence="4 11" id="KW-0150">Chloroplast</keyword>
<evidence type="ECO:0000256" key="8">
    <source>
        <dbReference type="ARBA" id="ARBA00022946"/>
    </source>
</evidence>
<dbReference type="EC" id="3.1.2.-" evidence="11"/>
<evidence type="ECO:0000256" key="1">
    <source>
        <dbReference type="ARBA" id="ARBA00004229"/>
    </source>
</evidence>
<reference evidence="14 15" key="1">
    <citation type="journal article" date="2018" name="Mol. Plant">
        <title>The genome of Artemisia annua provides insight into the evolution of Asteraceae family and artemisinin biosynthesis.</title>
        <authorList>
            <person name="Shen Q."/>
            <person name="Zhang L."/>
            <person name="Liao Z."/>
            <person name="Wang S."/>
            <person name="Yan T."/>
            <person name="Shi P."/>
            <person name="Liu M."/>
            <person name="Fu X."/>
            <person name="Pan Q."/>
            <person name="Wang Y."/>
            <person name="Lv Z."/>
            <person name="Lu X."/>
            <person name="Zhang F."/>
            <person name="Jiang W."/>
            <person name="Ma Y."/>
            <person name="Chen M."/>
            <person name="Hao X."/>
            <person name="Li L."/>
            <person name="Tang Y."/>
            <person name="Lv G."/>
            <person name="Zhou Y."/>
            <person name="Sun X."/>
            <person name="Brodelius P.E."/>
            <person name="Rose J.K.C."/>
            <person name="Tang K."/>
        </authorList>
    </citation>
    <scope>NUCLEOTIDE SEQUENCE [LARGE SCALE GENOMIC DNA]</scope>
    <source>
        <strain evidence="15">cv. Huhao1</strain>
        <tissue evidence="14">Leaf</tissue>
    </source>
</reference>
<feature type="domain" description="Acyl-ACP thioesterase N-terminal hotdog" evidence="12">
    <location>
        <begin position="64"/>
        <end position="123"/>
    </location>
</feature>
<keyword evidence="5 11" id="KW-0934">Plastid</keyword>
<dbReference type="AlphaFoldDB" id="A0A2U1KHV8"/>
<evidence type="ECO:0000256" key="3">
    <source>
        <dbReference type="ARBA" id="ARBA00022516"/>
    </source>
</evidence>
<evidence type="ECO:0000256" key="10">
    <source>
        <dbReference type="ARBA" id="ARBA00023160"/>
    </source>
</evidence>
<dbReference type="OrthoDB" id="1724019at2759"/>
<dbReference type="Pfam" id="PF01643">
    <property type="entry name" value="Acyl-ACP_TE"/>
    <property type="match status" value="1"/>
</dbReference>
<evidence type="ECO:0000256" key="7">
    <source>
        <dbReference type="ARBA" id="ARBA00022832"/>
    </source>
</evidence>
<comment type="similarity">
    <text evidence="2 11">Belongs to the acyl-ACP thioesterase family.</text>
</comment>
<dbReference type="EMBL" id="PKPP01018554">
    <property type="protein sequence ID" value="PWA36233.1"/>
    <property type="molecule type" value="Genomic_DNA"/>
</dbReference>
<dbReference type="InterPro" id="IPR045023">
    <property type="entry name" value="FATA/B"/>
</dbReference>
<keyword evidence="7 11" id="KW-0276">Fatty acid metabolism</keyword>
<keyword evidence="6 11" id="KW-0378">Hydrolase</keyword>
<gene>
    <name evidence="14" type="ORF">CTI12_AA601990</name>
</gene>
<protein>
    <recommendedName>
        <fullName evidence="11">Acyl-[acyl-carrier-protein] hydrolase</fullName>
        <ecNumber evidence="11">3.1.2.-</ecNumber>
    </recommendedName>
</protein>
<dbReference type="Gene3D" id="3.10.129.10">
    <property type="entry name" value="Hotdog Thioesterase"/>
    <property type="match status" value="1"/>
</dbReference>
<dbReference type="PANTHER" id="PTHR31727:SF13">
    <property type="entry name" value="ACYL-[ACYL-CARRIER-PROTEIN] HYDROLASE"/>
    <property type="match status" value="1"/>
</dbReference>
<keyword evidence="8" id="KW-0809">Transit peptide</keyword>
<dbReference type="Pfam" id="PF20791">
    <property type="entry name" value="Acyl-ACP_TE_C"/>
    <property type="match status" value="1"/>
</dbReference>
<evidence type="ECO:0000256" key="6">
    <source>
        <dbReference type="ARBA" id="ARBA00022801"/>
    </source>
</evidence>
<dbReference type="InterPro" id="IPR002864">
    <property type="entry name" value="Acyl-ACP_thioesterase_NHD"/>
</dbReference>
<evidence type="ECO:0000256" key="9">
    <source>
        <dbReference type="ARBA" id="ARBA00023098"/>
    </source>
</evidence>
<feature type="domain" description="Acyl-ACP thioesterase-like C-terminal" evidence="13">
    <location>
        <begin position="150"/>
        <end position="254"/>
    </location>
</feature>
<evidence type="ECO:0000259" key="13">
    <source>
        <dbReference type="Pfam" id="PF20791"/>
    </source>
</evidence>
<keyword evidence="15" id="KW-1185">Reference proteome</keyword>
<evidence type="ECO:0000256" key="4">
    <source>
        <dbReference type="ARBA" id="ARBA00022528"/>
    </source>
</evidence>
<evidence type="ECO:0000256" key="5">
    <source>
        <dbReference type="ARBA" id="ARBA00022640"/>
    </source>
</evidence>
<dbReference type="InterPro" id="IPR049427">
    <property type="entry name" value="Acyl-ACP_TE_C"/>
</dbReference>
<evidence type="ECO:0000259" key="12">
    <source>
        <dbReference type="Pfam" id="PF01643"/>
    </source>
</evidence>
<keyword evidence="9 11" id="KW-0443">Lipid metabolism</keyword>
<name>A0A2U1KHV8_ARTAN</name>